<name>A0A9P0YUN2_CUSEU</name>
<dbReference type="EMBL" id="CAMAPE010000010">
    <property type="protein sequence ID" value="CAH9076263.1"/>
    <property type="molecule type" value="Genomic_DNA"/>
</dbReference>
<reference evidence="3" key="1">
    <citation type="submission" date="2022-07" db="EMBL/GenBank/DDBJ databases">
        <authorList>
            <person name="Macas J."/>
            <person name="Novak P."/>
            <person name="Neumann P."/>
        </authorList>
    </citation>
    <scope>NUCLEOTIDE SEQUENCE</scope>
</reference>
<dbReference type="PROSITE" id="PS00028">
    <property type="entry name" value="ZINC_FINGER_C2H2_1"/>
    <property type="match status" value="1"/>
</dbReference>
<proteinExistence type="predicted"/>
<protein>
    <recommendedName>
        <fullName evidence="2">C2H2-type domain-containing protein</fullName>
    </recommendedName>
</protein>
<feature type="region of interest" description="Disordered" evidence="1">
    <location>
        <begin position="61"/>
        <end position="83"/>
    </location>
</feature>
<evidence type="ECO:0000313" key="4">
    <source>
        <dbReference type="Proteomes" id="UP001152484"/>
    </source>
</evidence>
<evidence type="ECO:0000256" key="1">
    <source>
        <dbReference type="SAM" id="MobiDB-lite"/>
    </source>
</evidence>
<gene>
    <name evidence="3" type="ORF">CEURO_LOCUS5766</name>
</gene>
<organism evidence="3 4">
    <name type="scientific">Cuscuta europaea</name>
    <name type="common">European dodder</name>
    <dbReference type="NCBI Taxonomy" id="41803"/>
    <lineage>
        <taxon>Eukaryota</taxon>
        <taxon>Viridiplantae</taxon>
        <taxon>Streptophyta</taxon>
        <taxon>Embryophyta</taxon>
        <taxon>Tracheophyta</taxon>
        <taxon>Spermatophyta</taxon>
        <taxon>Magnoliopsida</taxon>
        <taxon>eudicotyledons</taxon>
        <taxon>Gunneridae</taxon>
        <taxon>Pentapetalae</taxon>
        <taxon>asterids</taxon>
        <taxon>lamiids</taxon>
        <taxon>Solanales</taxon>
        <taxon>Convolvulaceae</taxon>
        <taxon>Cuscuteae</taxon>
        <taxon>Cuscuta</taxon>
        <taxon>Cuscuta subgen. Cuscuta</taxon>
    </lineage>
</organism>
<feature type="domain" description="C2H2-type" evidence="2">
    <location>
        <begin position="88"/>
        <end position="109"/>
    </location>
</feature>
<keyword evidence="4" id="KW-1185">Reference proteome</keyword>
<dbReference type="AlphaFoldDB" id="A0A9P0YUN2"/>
<sequence>MEESLLSKAVHRCSVMLLPGYQQQVPRQQSQQKKPCNTWRICDKRKKVIIHHSKKIGYYSTETHPKQPKYLPTPKCKQRRTHNKRPECKTCQRQFYSTGLHRAHSQVFHPRIVFQPERNKWSNTCAATMRLQRQ</sequence>
<dbReference type="InterPro" id="IPR013087">
    <property type="entry name" value="Znf_C2H2_type"/>
</dbReference>
<accession>A0A9P0YUN2</accession>
<comment type="caution">
    <text evidence="3">The sequence shown here is derived from an EMBL/GenBank/DDBJ whole genome shotgun (WGS) entry which is preliminary data.</text>
</comment>
<evidence type="ECO:0000259" key="2">
    <source>
        <dbReference type="PROSITE" id="PS00028"/>
    </source>
</evidence>
<evidence type="ECO:0000313" key="3">
    <source>
        <dbReference type="EMBL" id="CAH9076263.1"/>
    </source>
</evidence>
<dbReference type="Proteomes" id="UP001152484">
    <property type="component" value="Unassembled WGS sequence"/>
</dbReference>